<dbReference type="EMBL" id="MU796414">
    <property type="protein sequence ID" value="KAJ3804006.1"/>
    <property type="molecule type" value="Genomic_DNA"/>
</dbReference>
<feature type="non-terminal residue" evidence="1">
    <location>
        <position position="1"/>
    </location>
</feature>
<reference evidence="1" key="1">
    <citation type="submission" date="2022-09" db="EMBL/GenBank/DDBJ databases">
        <title>A Global Phylogenomic Analysis of the Shiitake Genus Lentinula.</title>
        <authorList>
            <consortium name="DOE Joint Genome Institute"/>
            <person name="Sierra-Patev S."/>
            <person name="Min B."/>
            <person name="Naranjo-Ortiz M."/>
            <person name="Looney B."/>
            <person name="Konkel Z."/>
            <person name="Slot J.C."/>
            <person name="Sakamoto Y."/>
            <person name="Steenwyk J.L."/>
            <person name="Rokas A."/>
            <person name="Carro J."/>
            <person name="Camarero S."/>
            <person name="Ferreira P."/>
            <person name="Molpeceres G."/>
            <person name="Ruiz-Duenas F.J."/>
            <person name="Serrano A."/>
            <person name="Henrissat B."/>
            <person name="Drula E."/>
            <person name="Hughes K.W."/>
            <person name="Mata J.L."/>
            <person name="Ishikawa N.K."/>
            <person name="Vargas-Isla R."/>
            <person name="Ushijima S."/>
            <person name="Smith C.A."/>
            <person name="Ahrendt S."/>
            <person name="Andreopoulos W."/>
            <person name="He G."/>
            <person name="Labutti K."/>
            <person name="Lipzen A."/>
            <person name="Ng V."/>
            <person name="Riley R."/>
            <person name="Sandor L."/>
            <person name="Barry K."/>
            <person name="Martinez A.T."/>
            <person name="Xiao Y."/>
            <person name="Gibbons J.G."/>
            <person name="Terashima K."/>
            <person name="Grigoriev I.V."/>
            <person name="Hibbett D.S."/>
        </authorList>
    </citation>
    <scope>NUCLEOTIDE SEQUENCE</scope>
    <source>
        <strain evidence="1">TMI1499</strain>
    </source>
</reference>
<evidence type="ECO:0000313" key="2">
    <source>
        <dbReference type="Proteomes" id="UP001163835"/>
    </source>
</evidence>
<gene>
    <name evidence="1" type="ORF">F5876DRAFT_4693</name>
</gene>
<sequence length="70" mass="7795">VMQNFDVESGIVNGCQGTLKSVRFRVDDPGYRHAISRIVEAKDMSMSEALPFLTNNPDVAVIKDKMSMSF</sequence>
<organism evidence="1 2">
    <name type="scientific">Lentinula aff. lateritia</name>
    <dbReference type="NCBI Taxonomy" id="2804960"/>
    <lineage>
        <taxon>Eukaryota</taxon>
        <taxon>Fungi</taxon>
        <taxon>Dikarya</taxon>
        <taxon>Basidiomycota</taxon>
        <taxon>Agaricomycotina</taxon>
        <taxon>Agaricomycetes</taxon>
        <taxon>Agaricomycetidae</taxon>
        <taxon>Agaricales</taxon>
        <taxon>Marasmiineae</taxon>
        <taxon>Omphalotaceae</taxon>
        <taxon>Lentinula</taxon>
    </lineage>
</organism>
<accession>A0ACC1THV0</accession>
<name>A0ACC1THV0_9AGAR</name>
<comment type="caution">
    <text evidence="1">The sequence shown here is derived from an EMBL/GenBank/DDBJ whole genome shotgun (WGS) entry which is preliminary data.</text>
</comment>
<protein>
    <submittedName>
        <fullName evidence="1">Uncharacterized protein</fullName>
    </submittedName>
</protein>
<keyword evidence="2" id="KW-1185">Reference proteome</keyword>
<feature type="non-terminal residue" evidence="1">
    <location>
        <position position="70"/>
    </location>
</feature>
<dbReference type="Proteomes" id="UP001163835">
    <property type="component" value="Unassembled WGS sequence"/>
</dbReference>
<proteinExistence type="predicted"/>
<evidence type="ECO:0000313" key="1">
    <source>
        <dbReference type="EMBL" id="KAJ3804006.1"/>
    </source>
</evidence>